<evidence type="ECO:0008006" key="11">
    <source>
        <dbReference type="Google" id="ProtNLM"/>
    </source>
</evidence>
<dbReference type="Gene3D" id="1.20.1250.20">
    <property type="entry name" value="MFS general substrate transporter like domains"/>
    <property type="match status" value="1"/>
</dbReference>
<dbReference type="AlphaFoldDB" id="W6MK82"/>
<dbReference type="EMBL" id="HG793127">
    <property type="protein sequence ID" value="CDK26403.1"/>
    <property type="molecule type" value="Genomic_DNA"/>
</dbReference>
<accession>W6MK82</accession>
<dbReference type="RefSeq" id="XP_022458408.1">
    <property type="nucleotide sequence ID" value="XM_022602622.1"/>
</dbReference>
<feature type="transmembrane region" description="Helical" evidence="8">
    <location>
        <begin position="503"/>
        <end position="525"/>
    </location>
</feature>
<keyword evidence="3 8" id="KW-0812">Transmembrane</keyword>
<protein>
    <recommendedName>
        <fullName evidence="11">Major facilitator superfamily (MFS) profile domain-containing protein</fullName>
    </recommendedName>
</protein>
<name>W6MK82_9ASCO</name>
<keyword evidence="10" id="KW-1185">Reference proteome</keyword>
<feature type="transmembrane region" description="Helical" evidence="8">
    <location>
        <begin position="436"/>
        <end position="458"/>
    </location>
</feature>
<evidence type="ECO:0000256" key="1">
    <source>
        <dbReference type="ARBA" id="ARBA00004141"/>
    </source>
</evidence>
<evidence type="ECO:0000256" key="2">
    <source>
        <dbReference type="ARBA" id="ARBA00022448"/>
    </source>
</evidence>
<feature type="transmembrane region" description="Helical" evidence="8">
    <location>
        <begin position="147"/>
        <end position="168"/>
    </location>
</feature>
<dbReference type="GO" id="GO:0016020">
    <property type="term" value="C:membrane"/>
    <property type="evidence" value="ECO:0007669"/>
    <property type="project" value="UniProtKB-SubCell"/>
</dbReference>
<feature type="transmembrane region" description="Helical" evidence="8">
    <location>
        <begin position="269"/>
        <end position="291"/>
    </location>
</feature>
<feature type="transmembrane region" description="Helical" evidence="8">
    <location>
        <begin position="410"/>
        <end position="430"/>
    </location>
</feature>
<feature type="transmembrane region" description="Helical" evidence="8">
    <location>
        <begin position="336"/>
        <end position="356"/>
    </location>
</feature>
<dbReference type="OrthoDB" id="3639251at2759"/>
<keyword evidence="4 8" id="KW-1133">Transmembrane helix</keyword>
<gene>
    <name evidence="9" type="ORF">KUCA_T00002375001</name>
</gene>
<comment type="similarity">
    <text evidence="6">Belongs to the major facilitator superfamily. Allantoate permease family.</text>
</comment>
<feature type="transmembrane region" description="Helical" evidence="8">
    <location>
        <begin position="386"/>
        <end position="403"/>
    </location>
</feature>
<evidence type="ECO:0000256" key="6">
    <source>
        <dbReference type="ARBA" id="ARBA00037968"/>
    </source>
</evidence>
<dbReference type="FunFam" id="1.20.1250.20:FF:000065">
    <property type="entry name" value="Putative MFS pantothenate transporter"/>
    <property type="match status" value="1"/>
</dbReference>
<keyword evidence="5 8" id="KW-0472">Membrane</keyword>
<evidence type="ECO:0000256" key="7">
    <source>
        <dbReference type="SAM" id="MobiDB-lite"/>
    </source>
</evidence>
<dbReference type="HOGENOM" id="CLU_001265_4_2_1"/>
<evidence type="ECO:0000313" key="9">
    <source>
        <dbReference type="EMBL" id="CDK26403.1"/>
    </source>
</evidence>
<evidence type="ECO:0000313" key="10">
    <source>
        <dbReference type="Proteomes" id="UP000019384"/>
    </source>
</evidence>
<dbReference type="InterPro" id="IPR011701">
    <property type="entry name" value="MFS"/>
</dbReference>
<dbReference type="SUPFAM" id="SSF103473">
    <property type="entry name" value="MFS general substrate transporter"/>
    <property type="match status" value="1"/>
</dbReference>
<dbReference type="Proteomes" id="UP000019384">
    <property type="component" value="Unassembled WGS sequence"/>
</dbReference>
<feature type="compositionally biased region" description="Acidic residues" evidence="7">
    <location>
        <begin position="565"/>
        <end position="574"/>
    </location>
</feature>
<reference evidence="9" key="2">
    <citation type="submission" date="2014-02" db="EMBL/GenBank/DDBJ databases">
        <title>Complete DNA sequence of /Kuraishia capsulata/ illustrates novel genomic features among budding yeasts (/Saccharomycotina/).</title>
        <authorList>
            <person name="Morales L."/>
            <person name="Noel B."/>
            <person name="Porcel B."/>
            <person name="Marcet-Houben M."/>
            <person name="Hullo M-F."/>
            <person name="Sacerdot C."/>
            <person name="Tekaia F."/>
            <person name="Leh-Louis V."/>
            <person name="Despons L."/>
            <person name="Khanna V."/>
            <person name="Aury J-M."/>
            <person name="Barbe V."/>
            <person name="Couloux A."/>
            <person name="Labadie K."/>
            <person name="Pelletier E."/>
            <person name="Souciet J-L."/>
            <person name="Boekhout T."/>
            <person name="Gabaldon T."/>
            <person name="Wincker P."/>
            <person name="Dujon B."/>
        </authorList>
    </citation>
    <scope>NUCLEOTIDE SEQUENCE</scope>
    <source>
        <strain evidence="9">CBS 1993</strain>
    </source>
</reference>
<dbReference type="PANTHER" id="PTHR43791:SF15">
    <property type="entry name" value="TRANSPORTER SEO1-RELATED"/>
    <property type="match status" value="1"/>
</dbReference>
<dbReference type="GeneID" id="34519796"/>
<evidence type="ECO:0000256" key="3">
    <source>
        <dbReference type="ARBA" id="ARBA00022692"/>
    </source>
</evidence>
<feature type="transmembrane region" description="Helical" evidence="8">
    <location>
        <begin position="101"/>
        <end position="119"/>
    </location>
</feature>
<evidence type="ECO:0000256" key="4">
    <source>
        <dbReference type="ARBA" id="ARBA00022989"/>
    </source>
</evidence>
<evidence type="ECO:0000256" key="8">
    <source>
        <dbReference type="SAM" id="Phobius"/>
    </source>
</evidence>
<proteinExistence type="inferred from homology"/>
<feature type="transmembrane region" description="Helical" evidence="8">
    <location>
        <begin position="175"/>
        <end position="193"/>
    </location>
</feature>
<dbReference type="STRING" id="1382522.W6MK82"/>
<dbReference type="InterPro" id="IPR036259">
    <property type="entry name" value="MFS_trans_sf"/>
</dbReference>
<sequence length="580" mass="66405">MVKLRLPKFPQKLLSAVALPKFMPHYREVDDDLIEDEVTGEAEKTEKADEPVVVREFRDEANKSWWAYFDEYEYRETKEESKNHKWWYWFEPGTSAAEKKLICKLDVFIAFYAFLGYWIKYIDTANLNNAYVSGMKEDLGMKGNDLINTQVLFTVGQIIFELPWVYFLPRVSVTYAVFFCELVWATFTLVIYRAEGPAALKGFRFVVGAAEAIFFPAVHYMLSCWYKPTEVSRRGGFFYMGQFLGVLTSGLLQSAAFRDLNGVHGLAGWKWMFIIDGCISFGVAFIGLALIPGTPTNCYSLWLTDDEIRLARERMASNHSNLAKPTVKSFFNLKTWTNVLTSWHVYVLSIANIFFFNVNNTSSGSFTLWLKSLQRYSTGKLNNLSTLPPALGIVWVFISCFGADFTRKRFFMMVFAIILNFIANVVLAVWDVAESAKWFGFCMSYWSWAPSSILYPLIHDMMRHEVNQRNIEWMITYIMGLQSSAWVSRLIFPTVDSPSFPKGFSSCAAFSGAFIVTMAVAYVLYKRDEKKRAMEYGIFVFNSAKGETIPAEYQLTSEKVKNSDPSDEPSDEPSDSSSKE</sequence>
<feature type="transmembrane region" description="Helical" evidence="8">
    <location>
        <begin position="237"/>
        <end position="257"/>
    </location>
</feature>
<feature type="transmembrane region" description="Helical" evidence="8">
    <location>
        <begin position="205"/>
        <end position="225"/>
    </location>
</feature>
<dbReference type="PANTHER" id="PTHR43791">
    <property type="entry name" value="PERMEASE-RELATED"/>
    <property type="match status" value="1"/>
</dbReference>
<keyword evidence="2" id="KW-0813">Transport</keyword>
<dbReference type="GO" id="GO:0022857">
    <property type="term" value="F:transmembrane transporter activity"/>
    <property type="evidence" value="ECO:0007669"/>
    <property type="project" value="InterPro"/>
</dbReference>
<feature type="region of interest" description="Disordered" evidence="7">
    <location>
        <begin position="557"/>
        <end position="580"/>
    </location>
</feature>
<organism evidence="9 10">
    <name type="scientific">Kuraishia capsulata CBS 1993</name>
    <dbReference type="NCBI Taxonomy" id="1382522"/>
    <lineage>
        <taxon>Eukaryota</taxon>
        <taxon>Fungi</taxon>
        <taxon>Dikarya</taxon>
        <taxon>Ascomycota</taxon>
        <taxon>Saccharomycotina</taxon>
        <taxon>Pichiomycetes</taxon>
        <taxon>Pichiales</taxon>
        <taxon>Pichiaceae</taxon>
        <taxon>Kuraishia</taxon>
    </lineage>
</organism>
<evidence type="ECO:0000256" key="5">
    <source>
        <dbReference type="ARBA" id="ARBA00023136"/>
    </source>
</evidence>
<dbReference type="Pfam" id="PF07690">
    <property type="entry name" value="MFS_1"/>
    <property type="match status" value="1"/>
</dbReference>
<comment type="subcellular location">
    <subcellularLocation>
        <location evidence="1">Membrane</location>
        <topology evidence="1">Multi-pass membrane protein</topology>
    </subcellularLocation>
</comment>
<feature type="transmembrane region" description="Helical" evidence="8">
    <location>
        <begin position="470"/>
        <end position="491"/>
    </location>
</feature>
<reference evidence="9" key="1">
    <citation type="submission" date="2013-12" db="EMBL/GenBank/DDBJ databases">
        <authorList>
            <person name="Genoscope - CEA"/>
        </authorList>
    </citation>
    <scope>NUCLEOTIDE SEQUENCE</scope>
    <source>
        <strain evidence="9">CBS 1993</strain>
    </source>
</reference>